<feature type="transmembrane region" description="Helical" evidence="2">
    <location>
        <begin position="556"/>
        <end position="581"/>
    </location>
</feature>
<feature type="transmembrane region" description="Helical" evidence="2">
    <location>
        <begin position="170"/>
        <end position="192"/>
    </location>
</feature>
<feature type="transmembrane region" description="Helical" evidence="2">
    <location>
        <begin position="427"/>
        <end position="452"/>
    </location>
</feature>
<organism evidence="4 5">
    <name type="scientific">Stereocaulon virgatum</name>
    <dbReference type="NCBI Taxonomy" id="373712"/>
    <lineage>
        <taxon>Eukaryota</taxon>
        <taxon>Fungi</taxon>
        <taxon>Dikarya</taxon>
        <taxon>Ascomycota</taxon>
        <taxon>Pezizomycotina</taxon>
        <taxon>Lecanoromycetes</taxon>
        <taxon>OSLEUM clade</taxon>
        <taxon>Lecanoromycetidae</taxon>
        <taxon>Lecanorales</taxon>
        <taxon>Lecanorineae</taxon>
        <taxon>Stereocaulaceae</taxon>
        <taxon>Stereocaulon</taxon>
    </lineage>
</organism>
<feature type="domain" description="DUF3533" evidence="3">
    <location>
        <begin position="175"/>
        <end position="572"/>
    </location>
</feature>
<feature type="region of interest" description="Disordered" evidence="1">
    <location>
        <begin position="1"/>
        <end position="70"/>
    </location>
</feature>
<proteinExistence type="predicted"/>
<evidence type="ECO:0000256" key="1">
    <source>
        <dbReference type="SAM" id="MobiDB-lite"/>
    </source>
</evidence>
<gene>
    <name evidence="4" type="ORF">N7G274_007313</name>
</gene>
<reference evidence="4 5" key="1">
    <citation type="submission" date="2024-09" db="EMBL/GenBank/DDBJ databases">
        <title>Rethinking Asexuality: The Enigmatic Case of Functional Sexual Genes in Lepraria (Stereocaulaceae).</title>
        <authorList>
            <person name="Doellman M."/>
            <person name="Sun Y."/>
            <person name="Barcenas-Pena A."/>
            <person name="Lumbsch H.T."/>
            <person name="Grewe F."/>
        </authorList>
    </citation>
    <scope>NUCLEOTIDE SEQUENCE [LARGE SCALE GENOMIC DNA]</scope>
    <source>
        <strain evidence="4 5">Mercado 3170</strain>
    </source>
</reference>
<feature type="compositionally biased region" description="Polar residues" evidence="1">
    <location>
        <begin position="1"/>
        <end position="14"/>
    </location>
</feature>
<dbReference type="PANTHER" id="PTHR34814">
    <property type="entry name" value="NITROSOGUANIDINE RESISTANCE PROTEIN SNG1"/>
    <property type="match status" value="1"/>
</dbReference>
<feature type="compositionally biased region" description="Polar residues" evidence="1">
    <location>
        <begin position="23"/>
        <end position="32"/>
    </location>
</feature>
<comment type="caution">
    <text evidence="4">The sequence shown here is derived from an EMBL/GenBank/DDBJ whole genome shotgun (WGS) entry which is preliminary data.</text>
</comment>
<accession>A0ABR4A391</accession>
<dbReference type="InterPro" id="IPR053001">
    <property type="entry name" value="MNNG_permease-like"/>
</dbReference>
<evidence type="ECO:0000259" key="3">
    <source>
        <dbReference type="Pfam" id="PF12051"/>
    </source>
</evidence>
<name>A0ABR4A391_9LECA</name>
<feature type="transmembrane region" description="Helical" evidence="2">
    <location>
        <begin position="386"/>
        <end position="406"/>
    </location>
</feature>
<feature type="compositionally biased region" description="Low complexity" evidence="1">
    <location>
        <begin position="50"/>
        <end position="62"/>
    </location>
</feature>
<protein>
    <recommendedName>
        <fullName evidence="3">DUF3533 domain-containing protein</fullName>
    </recommendedName>
</protein>
<keyword evidence="2" id="KW-0812">Transmembrane</keyword>
<evidence type="ECO:0000313" key="5">
    <source>
        <dbReference type="Proteomes" id="UP001590950"/>
    </source>
</evidence>
<dbReference type="Proteomes" id="UP001590950">
    <property type="component" value="Unassembled WGS sequence"/>
</dbReference>
<dbReference type="EMBL" id="JBEFKJ010000023">
    <property type="protein sequence ID" value="KAL2039910.1"/>
    <property type="molecule type" value="Genomic_DNA"/>
</dbReference>
<keyword evidence="2" id="KW-0472">Membrane</keyword>
<evidence type="ECO:0000313" key="4">
    <source>
        <dbReference type="EMBL" id="KAL2039910.1"/>
    </source>
</evidence>
<dbReference type="InterPro" id="IPR022703">
    <property type="entry name" value="DUF3533"/>
</dbReference>
<dbReference type="Pfam" id="PF12051">
    <property type="entry name" value="DUF3533"/>
    <property type="match status" value="1"/>
</dbReference>
<keyword evidence="2" id="KW-1133">Transmembrane helix</keyword>
<feature type="transmembrane region" description="Helical" evidence="2">
    <location>
        <begin position="504"/>
        <end position="523"/>
    </location>
</feature>
<keyword evidence="5" id="KW-1185">Reference proteome</keyword>
<sequence length="604" mass="67849">MPQFSTPDVTTSGSLRRLRGSHYSAQRAQLSQDALPLIQKDRSSNSTRVRSPQQRQLQRPRSIPLPVPYPPQPTYQPHQLVAVCFNHMTGRECGHCRQIAQGLRSQESVVDYQSLNETVGQLNYNRYSAYSEESAVGNDEEEKKESAGPPPPIGLFDKRLSKLRLQIFRLWGKTVLILCVFILLVMSMYWGVLFNVRQNLSSLNVFVVDFDGTQAPYTGVTPQIGHLIVQHTEKLISSGSSGDHLGYTTMSPSVFDNDPAQVRQAIYDWKAWAAIIINPNATALLQQAVFEGNASYDPLGACQIVWVEARDQDTYYSYILPSLYNLQIEIASIFGKSWTQQVLQNTSIPVTNLQAAPQALSPAIGFSLFSLRPFGPPIATPAVTIGLIYLIIIAFFSFTFFLPIYTKLVTPGSHPTVKFWQFIATRWVGTIFAYLFMSLAYSMISLAFQIPFANSTAPDTSVGNNPDAYGKGTFVIYWMINFIGMIALGLCCENVAMVIGQPWTAMWLIFWVITNVSTAFYSLDLAPKFYHWGYAWPLHNIVEASRSTLFDLHSRIGLNFGVLLVWCVVNTALFPGACWFMRWKVVRGKTREAEEKMRKDAEGK</sequence>
<dbReference type="PANTHER" id="PTHR34814:SF1">
    <property type="entry name" value="NITROSOGUANIDINE RESISTANCE PROTEIN SNG1"/>
    <property type="match status" value="1"/>
</dbReference>
<evidence type="ECO:0000256" key="2">
    <source>
        <dbReference type="SAM" id="Phobius"/>
    </source>
</evidence>
<feature type="transmembrane region" description="Helical" evidence="2">
    <location>
        <begin position="472"/>
        <end position="492"/>
    </location>
</feature>